<gene>
    <name evidence="1" type="primary">thiL</name>
    <name evidence="4" type="ORF">A3207_04090</name>
</gene>
<name>A0A8J8PCF7_9ARCH</name>
<comment type="miscellaneous">
    <text evidence="1">Reaction mechanism of ThiL seems to utilize a direct, inline transfer of the gamma-phosphate of ATP to TMP rather than a phosphorylated enzyme intermediate.</text>
</comment>
<evidence type="ECO:0000256" key="1">
    <source>
        <dbReference type="HAMAP-Rule" id="MF_02128"/>
    </source>
</evidence>
<feature type="binding site" evidence="1">
    <location>
        <position position="47"/>
    </location>
    <ligand>
        <name>Mg(2+)</name>
        <dbReference type="ChEBI" id="CHEBI:18420"/>
        <label>1</label>
    </ligand>
</feature>
<dbReference type="RefSeq" id="WP_400195420.1">
    <property type="nucleotide sequence ID" value="NZ_CAYAYE010000017.1"/>
</dbReference>
<keyword evidence="1" id="KW-0067">ATP-binding</keyword>
<organism evidence="4 5">
    <name type="scientific">Candidatus Methanomassiliicoccus intestinalis</name>
    <dbReference type="NCBI Taxonomy" id="1406512"/>
    <lineage>
        <taxon>Archaea</taxon>
        <taxon>Methanobacteriati</taxon>
        <taxon>Thermoplasmatota</taxon>
        <taxon>Thermoplasmata</taxon>
        <taxon>Methanomassiliicoccales</taxon>
        <taxon>Methanomassiliicoccaceae</taxon>
        <taxon>Methanomassiliicoccus</taxon>
    </lineage>
</organism>
<dbReference type="Proteomes" id="UP000752814">
    <property type="component" value="Unassembled WGS sequence"/>
</dbReference>
<comment type="caution">
    <text evidence="4">The sequence shown here is derived from an EMBL/GenBank/DDBJ whole genome shotgun (WGS) entry which is preliminary data.</text>
</comment>
<dbReference type="PANTHER" id="PTHR30270">
    <property type="entry name" value="THIAMINE-MONOPHOSPHATE KINASE"/>
    <property type="match status" value="1"/>
</dbReference>
<protein>
    <recommendedName>
        <fullName evidence="1">Thiamine-monophosphate kinase</fullName>
        <shortName evidence="1">TMP kinase</shortName>
        <shortName evidence="1">Thiamine-phosphate kinase</shortName>
        <ecNumber evidence="1">2.7.4.16</ecNumber>
    </recommendedName>
</protein>
<comment type="similarity">
    <text evidence="1">Belongs to the thiamine-monophosphate kinase family.</text>
</comment>
<dbReference type="CDD" id="cd02194">
    <property type="entry name" value="ThiL"/>
    <property type="match status" value="1"/>
</dbReference>
<feature type="binding site" evidence="1">
    <location>
        <position position="46"/>
    </location>
    <ligand>
        <name>Mg(2+)</name>
        <dbReference type="ChEBI" id="CHEBI:18420"/>
        <label>1</label>
    </ligand>
</feature>
<feature type="binding site" evidence="1">
    <location>
        <position position="31"/>
    </location>
    <ligand>
        <name>Mg(2+)</name>
        <dbReference type="ChEBI" id="CHEBI:18420"/>
        <label>4</label>
    </ligand>
</feature>
<evidence type="ECO:0000313" key="4">
    <source>
        <dbReference type="EMBL" id="TQS81590.1"/>
    </source>
</evidence>
<dbReference type="SUPFAM" id="SSF55326">
    <property type="entry name" value="PurM N-terminal domain-like"/>
    <property type="match status" value="1"/>
</dbReference>
<feature type="binding site" evidence="1">
    <location>
        <position position="45"/>
    </location>
    <ligand>
        <name>Mg(2+)</name>
        <dbReference type="ChEBI" id="CHEBI:18420"/>
        <label>4</label>
    </ligand>
</feature>
<keyword evidence="1" id="KW-0808">Transferase</keyword>
<dbReference type="SUPFAM" id="SSF56042">
    <property type="entry name" value="PurM C-terminal domain-like"/>
    <property type="match status" value="1"/>
</dbReference>
<dbReference type="InterPro" id="IPR016188">
    <property type="entry name" value="PurM-like_N"/>
</dbReference>
<feature type="binding site" evidence="1">
    <location>
        <position position="54"/>
    </location>
    <ligand>
        <name>substrate</name>
    </ligand>
</feature>
<sequence length="320" mass="34419">MATLGTVGEKALVNEIVKNSHSRVALGPGDDAAAIKIGDKCIVVSSDIMSKKTHASEGMSYYDIGWFAAAVNYSDVAAMGAAPIGILVSLFMERDLEVSCFREMMRGVQECSDAIGAEILGGDTKEGAGIVISGTALGIVDEKKMLKRGGAKPGDLIGVTGPIGTAAAGFFAVQSNIDAPGIKKSLFTPFPRTREGCVLSDSGYVTACMDVTDGLAYSINEISRHSGNVYFEIDWEKIPITEETKDVIRRTNSDELETVLYFGGEYELVFTFDPLGEEYLRKALGGNFYIIGEAKGNDNVMMKSGKPVKLEYRGWEHFKS</sequence>
<feature type="binding site" evidence="1">
    <location>
        <position position="213"/>
    </location>
    <ligand>
        <name>Mg(2+)</name>
        <dbReference type="ChEBI" id="CHEBI:18420"/>
        <label>5</label>
    </ligand>
</feature>
<evidence type="ECO:0000313" key="5">
    <source>
        <dbReference type="Proteomes" id="UP000752814"/>
    </source>
</evidence>
<keyword evidence="1" id="KW-0418">Kinase</keyword>
<evidence type="ECO:0000259" key="3">
    <source>
        <dbReference type="Pfam" id="PF02769"/>
    </source>
</evidence>
<dbReference type="Gene3D" id="3.30.1330.10">
    <property type="entry name" value="PurM-like, N-terminal domain"/>
    <property type="match status" value="1"/>
</dbReference>
<dbReference type="InterPro" id="IPR036676">
    <property type="entry name" value="PurM-like_C_sf"/>
</dbReference>
<feature type="binding site" evidence="1">
    <location>
        <position position="75"/>
    </location>
    <ligand>
        <name>Mg(2+)</name>
        <dbReference type="ChEBI" id="CHEBI:18420"/>
        <label>3</label>
    </ligand>
</feature>
<dbReference type="GO" id="GO:0009228">
    <property type="term" value="P:thiamine biosynthetic process"/>
    <property type="evidence" value="ECO:0007669"/>
    <property type="project" value="UniProtKB-KW"/>
</dbReference>
<proteinExistence type="inferred from homology"/>
<feature type="binding site" evidence="1">
    <location>
        <position position="75"/>
    </location>
    <ligand>
        <name>Mg(2+)</name>
        <dbReference type="ChEBI" id="CHEBI:18420"/>
        <label>4</label>
    </ligand>
</feature>
<feature type="binding site" evidence="1">
    <location>
        <position position="315"/>
    </location>
    <ligand>
        <name>substrate</name>
    </ligand>
</feature>
<dbReference type="Pfam" id="PF02769">
    <property type="entry name" value="AIRS_C"/>
    <property type="match status" value="1"/>
</dbReference>
<dbReference type="EC" id="2.7.4.16" evidence="1"/>
<dbReference type="PIRSF" id="PIRSF005303">
    <property type="entry name" value="Thiam_monoph_kin"/>
    <property type="match status" value="1"/>
</dbReference>
<dbReference type="GO" id="GO:0000287">
    <property type="term" value="F:magnesium ion binding"/>
    <property type="evidence" value="ECO:0007669"/>
    <property type="project" value="UniProtKB-UniRule"/>
</dbReference>
<feature type="binding site" evidence="1">
    <location>
        <position position="75"/>
    </location>
    <ligand>
        <name>Mg(2+)</name>
        <dbReference type="ChEBI" id="CHEBI:18420"/>
        <label>2</label>
    </ligand>
</feature>
<dbReference type="InterPro" id="IPR006283">
    <property type="entry name" value="ThiL-like"/>
</dbReference>
<feature type="domain" description="PurM-like C-terminal" evidence="3">
    <location>
        <begin position="152"/>
        <end position="298"/>
    </location>
</feature>
<feature type="binding site" evidence="1">
    <location>
        <position position="123"/>
    </location>
    <ligand>
        <name>Mg(2+)</name>
        <dbReference type="ChEBI" id="CHEBI:18420"/>
        <label>1</label>
    </ligand>
</feature>
<dbReference type="AlphaFoldDB" id="A0A8J8PCF7"/>
<comment type="catalytic activity">
    <reaction evidence="1">
        <text>thiamine phosphate + ATP = thiamine diphosphate + ADP</text>
        <dbReference type="Rhea" id="RHEA:15913"/>
        <dbReference type="ChEBI" id="CHEBI:30616"/>
        <dbReference type="ChEBI" id="CHEBI:37575"/>
        <dbReference type="ChEBI" id="CHEBI:58937"/>
        <dbReference type="ChEBI" id="CHEBI:456216"/>
        <dbReference type="EC" id="2.7.4.16"/>
    </reaction>
</comment>
<comment type="caution">
    <text evidence="1">Lacks conserved residue(s) required for the propagation of feature annotation.</text>
</comment>
<feature type="domain" description="PurM-like N-terminal" evidence="2">
    <location>
        <begin position="29"/>
        <end position="140"/>
    </location>
</feature>
<evidence type="ECO:0000259" key="2">
    <source>
        <dbReference type="Pfam" id="PF00586"/>
    </source>
</evidence>
<dbReference type="InterPro" id="IPR036921">
    <property type="entry name" value="PurM-like_N_sf"/>
</dbReference>
<dbReference type="Gene3D" id="3.90.650.10">
    <property type="entry name" value="PurM-like C-terminal domain"/>
    <property type="match status" value="1"/>
</dbReference>
<dbReference type="NCBIfam" id="TIGR01379">
    <property type="entry name" value="thiL"/>
    <property type="match status" value="1"/>
</dbReference>
<dbReference type="GO" id="GO:0005524">
    <property type="term" value="F:ATP binding"/>
    <property type="evidence" value="ECO:0007669"/>
    <property type="project" value="UniProtKB-UniRule"/>
</dbReference>
<reference evidence="4" key="1">
    <citation type="submission" date="2016-03" db="EMBL/GenBank/DDBJ databases">
        <authorList>
            <person name="Borrel G."/>
            <person name="Mccann A."/>
            <person name="O'Toole P.W."/>
        </authorList>
    </citation>
    <scope>NUCLEOTIDE SEQUENCE</scope>
    <source>
        <strain evidence="4">183</strain>
    </source>
</reference>
<dbReference type="Pfam" id="PF00586">
    <property type="entry name" value="AIRS"/>
    <property type="match status" value="1"/>
</dbReference>
<dbReference type="EMBL" id="LVVT01000022">
    <property type="protein sequence ID" value="TQS81590.1"/>
    <property type="molecule type" value="Genomic_DNA"/>
</dbReference>
<dbReference type="PANTHER" id="PTHR30270:SF3">
    <property type="entry name" value="THIAMINE-MONOPHOSPHATE KINASE"/>
    <property type="match status" value="1"/>
</dbReference>
<feature type="binding site" evidence="1">
    <location>
        <position position="210"/>
    </location>
    <ligand>
        <name>Mg(2+)</name>
        <dbReference type="ChEBI" id="CHEBI:18420"/>
        <label>3</label>
    </ligand>
</feature>
<dbReference type="GO" id="GO:0009229">
    <property type="term" value="P:thiamine diphosphate biosynthetic process"/>
    <property type="evidence" value="ECO:0007669"/>
    <property type="project" value="UniProtKB-UniRule"/>
</dbReference>
<comment type="pathway">
    <text evidence="1">Cofactor biosynthesis; thiamine diphosphate biosynthesis; thiamine diphosphate from thiamine phosphate: step 1/1.</text>
</comment>
<accession>A0A8J8PCF7</accession>
<feature type="binding site" evidence="1">
    <location>
        <position position="148"/>
    </location>
    <ligand>
        <name>ATP</name>
        <dbReference type="ChEBI" id="CHEBI:30616"/>
    </ligand>
</feature>
<dbReference type="InterPro" id="IPR010918">
    <property type="entry name" value="PurM-like_C_dom"/>
</dbReference>
<comment type="function">
    <text evidence="1">Catalyzes the ATP-dependent phosphorylation of thiamine-monophosphate (TMP) to form thiamine-pyrophosphate (TPP), the active form of vitamin B1.</text>
</comment>
<feature type="binding site" evidence="1">
    <location>
        <begin position="122"/>
        <end position="123"/>
    </location>
    <ligand>
        <name>ATP</name>
        <dbReference type="ChEBI" id="CHEBI:30616"/>
    </ligand>
</feature>
<keyword evidence="1" id="KW-0784">Thiamine biosynthesis</keyword>
<dbReference type="GO" id="GO:0009030">
    <property type="term" value="F:thiamine-phosphate kinase activity"/>
    <property type="evidence" value="ECO:0007669"/>
    <property type="project" value="UniProtKB-UniRule"/>
</dbReference>
<keyword evidence="1" id="KW-0547">Nucleotide-binding</keyword>
<feature type="binding site" evidence="1">
    <location>
        <position position="47"/>
    </location>
    <ligand>
        <name>Mg(2+)</name>
        <dbReference type="ChEBI" id="CHEBI:18420"/>
        <label>2</label>
    </ligand>
</feature>
<dbReference type="HAMAP" id="MF_02128">
    <property type="entry name" value="TMP_kinase"/>
    <property type="match status" value="1"/>
</dbReference>
<keyword evidence="1" id="KW-0479">Metal-binding</keyword>
<dbReference type="UniPathway" id="UPA00060">
    <property type="reaction ID" value="UER00142"/>
</dbReference>
<feature type="binding site" evidence="1">
    <location>
        <position position="212"/>
    </location>
    <ligand>
        <name>ATP</name>
        <dbReference type="ChEBI" id="CHEBI:30616"/>
    </ligand>
</feature>
<keyword evidence="1" id="KW-0460">Magnesium</keyword>
<feature type="binding site" evidence="1">
    <location>
        <position position="31"/>
    </location>
    <ligand>
        <name>Mg(2+)</name>
        <dbReference type="ChEBI" id="CHEBI:18420"/>
        <label>3</label>
    </ligand>
</feature>